<proteinExistence type="predicted"/>
<dbReference type="AlphaFoldDB" id="A0A364MXI5"/>
<comment type="caution">
    <text evidence="2">The sequence shown here is derived from an EMBL/GenBank/DDBJ whole genome shotgun (WGS) entry which is preliminary data.</text>
</comment>
<organism evidence="2 3">
    <name type="scientific">Stemphylium lycopersici</name>
    <name type="common">Tomato gray leaf spot disease fungus</name>
    <name type="synonym">Thyrospora lycopersici</name>
    <dbReference type="NCBI Taxonomy" id="183478"/>
    <lineage>
        <taxon>Eukaryota</taxon>
        <taxon>Fungi</taxon>
        <taxon>Dikarya</taxon>
        <taxon>Ascomycota</taxon>
        <taxon>Pezizomycotina</taxon>
        <taxon>Dothideomycetes</taxon>
        <taxon>Pleosporomycetidae</taxon>
        <taxon>Pleosporales</taxon>
        <taxon>Pleosporineae</taxon>
        <taxon>Pleosporaceae</taxon>
        <taxon>Stemphylium</taxon>
    </lineage>
</organism>
<keyword evidence="3" id="KW-1185">Reference proteome</keyword>
<accession>A0A364MXI5</accession>
<evidence type="ECO:0000313" key="2">
    <source>
        <dbReference type="EMBL" id="RAR06563.1"/>
    </source>
</evidence>
<evidence type="ECO:0000313" key="3">
    <source>
        <dbReference type="Proteomes" id="UP000249619"/>
    </source>
</evidence>
<dbReference type="Proteomes" id="UP000249619">
    <property type="component" value="Unassembled WGS sequence"/>
</dbReference>
<reference evidence="3" key="1">
    <citation type="submission" date="2018-05" db="EMBL/GenBank/DDBJ databases">
        <title>Draft genome sequence of Stemphylium lycopersici strain CIDEFI 213.</title>
        <authorList>
            <person name="Medina R."/>
            <person name="Franco M.E.E."/>
            <person name="Lucentini C.G."/>
            <person name="Saparrat M.C.N."/>
            <person name="Balatti P.A."/>
        </authorList>
    </citation>
    <scope>NUCLEOTIDE SEQUENCE [LARGE SCALE GENOMIC DNA]</scope>
    <source>
        <strain evidence="3">CIDEFI 213</strain>
    </source>
</reference>
<protein>
    <submittedName>
        <fullName evidence="2">Uncharacterized protein</fullName>
    </submittedName>
</protein>
<feature type="compositionally biased region" description="Gly residues" evidence="1">
    <location>
        <begin position="117"/>
        <end position="155"/>
    </location>
</feature>
<sequence length="194" mass="20202">MTTSNPHTNGTDTTTATTTTASAPATYYDHSVELFDLGCERFDQDTAGITDRDYSLLGTQPVVARAGRAPRGLESQVHAWNTFQFTTDEGDGREELKGDMHGGLLHRENRAAREPLGFGGMSHGGGGGGGLGNRGGRGGGGGGGRSGGGRLGEGQGQQEDALCAGRKPDYDAPPLAKGMAEEMDKSMFWDGPIL</sequence>
<evidence type="ECO:0000256" key="1">
    <source>
        <dbReference type="SAM" id="MobiDB-lite"/>
    </source>
</evidence>
<name>A0A364MXI5_STELY</name>
<feature type="region of interest" description="Disordered" evidence="1">
    <location>
        <begin position="117"/>
        <end position="194"/>
    </location>
</feature>
<dbReference type="EMBL" id="QGDH01000114">
    <property type="protein sequence ID" value="RAR06563.1"/>
    <property type="molecule type" value="Genomic_DNA"/>
</dbReference>
<gene>
    <name evidence="2" type="ORF">DDE83_006898</name>
</gene>